<dbReference type="InParanoid" id="A0A1E7EZK1"/>
<feature type="transmembrane region" description="Helical" evidence="1">
    <location>
        <begin position="101"/>
        <end position="120"/>
    </location>
</feature>
<name>A0A1E7EZK1_9STRA</name>
<evidence type="ECO:0000313" key="2">
    <source>
        <dbReference type="EMBL" id="OEU11259.1"/>
    </source>
</evidence>
<evidence type="ECO:0000313" key="3">
    <source>
        <dbReference type="Proteomes" id="UP000095751"/>
    </source>
</evidence>
<feature type="transmembrane region" description="Helical" evidence="1">
    <location>
        <begin position="164"/>
        <end position="183"/>
    </location>
</feature>
<feature type="transmembrane region" description="Helical" evidence="1">
    <location>
        <begin position="140"/>
        <end position="158"/>
    </location>
</feature>
<evidence type="ECO:0000256" key="1">
    <source>
        <dbReference type="SAM" id="Phobius"/>
    </source>
</evidence>
<protein>
    <submittedName>
        <fullName evidence="2">Uncharacterized protein</fullName>
    </submittedName>
</protein>
<sequence length="287" mass="33111">MTNTKPNISSSLSSWDNRTRFVISGLVFLFIVSWTMALGRLIGDKFWNPSKNVKEIEKILLSVSMNITEETTITEELVPDLPWFIPIFLKDIGLSYYTTRYMVFFPHVIGSILWWNLYFLQLIPSLRRKYKKFHRVLGRLLLLCSIAQTTSGIGLAYMGNSSTIKIVSTFFGIAVMYCTYYSWYYAANTIQKEIMKHKYWATRLVGYMQGIALQRVCMVLLILSHELGWNGLYPPFLVDDNNIEDNNGSEIVKQIFDDSFICSILAAIYFTECTTSIISLVKHSRLD</sequence>
<dbReference type="KEGG" id="fcy:FRACYDRAFT_246372"/>
<dbReference type="Proteomes" id="UP000095751">
    <property type="component" value="Unassembled WGS sequence"/>
</dbReference>
<dbReference type="EMBL" id="KV784369">
    <property type="protein sequence ID" value="OEU11259.1"/>
    <property type="molecule type" value="Genomic_DNA"/>
</dbReference>
<organism evidence="2 3">
    <name type="scientific">Fragilariopsis cylindrus CCMP1102</name>
    <dbReference type="NCBI Taxonomy" id="635003"/>
    <lineage>
        <taxon>Eukaryota</taxon>
        <taxon>Sar</taxon>
        <taxon>Stramenopiles</taxon>
        <taxon>Ochrophyta</taxon>
        <taxon>Bacillariophyta</taxon>
        <taxon>Bacillariophyceae</taxon>
        <taxon>Bacillariophycidae</taxon>
        <taxon>Bacillariales</taxon>
        <taxon>Bacillariaceae</taxon>
        <taxon>Fragilariopsis</taxon>
    </lineage>
</organism>
<keyword evidence="1" id="KW-1133">Transmembrane helix</keyword>
<keyword evidence="1" id="KW-0812">Transmembrane</keyword>
<feature type="transmembrane region" description="Helical" evidence="1">
    <location>
        <begin position="21"/>
        <end position="42"/>
    </location>
</feature>
<feature type="transmembrane region" description="Helical" evidence="1">
    <location>
        <begin position="260"/>
        <end position="281"/>
    </location>
</feature>
<keyword evidence="1" id="KW-0472">Membrane</keyword>
<proteinExistence type="predicted"/>
<gene>
    <name evidence="2" type="ORF">FRACYDRAFT_246372</name>
</gene>
<accession>A0A1E7EZK1</accession>
<dbReference type="OrthoDB" id="420320at2759"/>
<keyword evidence="3" id="KW-1185">Reference proteome</keyword>
<reference evidence="2 3" key="1">
    <citation type="submission" date="2016-09" db="EMBL/GenBank/DDBJ databases">
        <title>Extensive genetic diversity and differential bi-allelic expression allows diatom success in the polar Southern Ocean.</title>
        <authorList>
            <consortium name="DOE Joint Genome Institute"/>
            <person name="Mock T."/>
            <person name="Otillar R.P."/>
            <person name="Strauss J."/>
            <person name="Dupont C."/>
            <person name="Frickenhaus S."/>
            <person name="Maumus F."/>
            <person name="Mcmullan M."/>
            <person name="Sanges R."/>
            <person name="Schmutz J."/>
            <person name="Toseland A."/>
            <person name="Valas R."/>
            <person name="Veluchamy A."/>
            <person name="Ward B.J."/>
            <person name="Allen A."/>
            <person name="Barry K."/>
            <person name="Falciatore A."/>
            <person name="Ferrante M."/>
            <person name="Fortunato A.E."/>
            <person name="Gloeckner G."/>
            <person name="Gruber A."/>
            <person name="Hipkin R."/>
            <person name="Janech M."/>
            <person name="Kroth P."/>
            <person name="Leese F."/>
            <person name="Lindquist E."/>
            <person name="Lyon B.R."/>
            <person name="Martin J."/>
            <person name="Mayer C."/>
            <person name="Parker M."/>
            <person name="Quesneville H."/>
            <person name="Raymond J."/>
            <person name="Uhlig C."/>
            <person name="Valentin K.U."/>
            <person name="Worden A.Z."/>
            <person name="Armbrust E.V."/>
            <person name="Bowler C."/>
            <person name="Green B."/>
            <person name="Moulton V."/>
            <person name="Van Oosterhout C."/>
            <person name="Grigoriev I."/>
        </authorList>
    </citation>
    <scope>NUCLEOTIDE SEQUENCE [LARGE SCALE GENOMIC DNA]</scope>
    <source>
        <strain evidence="2 3">CCMP1102</strain>
    </source>
</reference>
<dbReference type="AlphaFoldDB" id="A0A1E7EZK1"/>
<feature type="transmembrane region" description="Helical" evidence="1">
    <location>
        <begin position="204"/>
        <end position="223"/>
    </location>
</feature>